<dbReference type="OrthoDB" id="6435366at2759"/>
<dbReference type="Proteomes" id="UP000499080">
    <property type="component" value="Unassembled WGS sequence"/>
</dbReference>
<dbReference type="EMBL" id="BGPR01000063">
    <property type="protein sequence ID" value="GBL89084.1"/>
    <property type="molecule type" value="Genomic_DNA"/>
</dbReference>
<sequence length="291" mass="33441">MLKQTTPSSEDSKDPVKKSNASKPKKSMNSAKETNKSTETCAIIGQESLRTKEILFRKIQTEESSIQRSYRRTKILLTGIGEAQVTVIGSLDQEFHMDDENYLLTWHVVPTTKLKFEAVIGSDILEQVSVYFTENGVEFANYASQALLMQISAENLQEVDLSHVKNLQIKKKLKKMIENYKPKKTASTDVTMTNCLIIFQNNSQSPIRLAFPERQEVNKHIDEWMKEGIKRLRSSKYASSVVMVKKKDCTSRMCIDYRKLNQKLPKDEFPLPPIEADVLDTLQKKQRFILR</sequence>
<feature type="compositionally biased region" description="Polar residues" evidence="1">
    <location>
        <begin position="19"/>
        <end position="39"/>
    </location>
</feature>
<evidence type="ECO:0000256" key="1">
    <source>
        <dbReference type="SAM" id="MobiDB-lite"/>
    </source>
</evidence>
<name>A0A4Y2BD85_ARAVE</name>
<dbReference type="SUPFAM" id="SSF56672">
    <property type="entry name" value="DNA/RNA polymerases"/>
    <property type="match status" value="1"/>
</dbReference>
<comment type="caution">
    <text evidence="2">The sequence shown here is derived from an EMBL/GenBank/DDBJ whole genome shotgun (WGS) entry which is preliminary data.</text>
</comment>
<keyword evidence="3" id="KW-1185">Reference proteome</keyword>
<dbReference type="GO" id="GO:0071897">
    <property type="term" value="P:DNA biosynthetic process"/>
    <property type="evidence" value="ECO:0007669"/>
    <property type="project" value="UniProtKB-ARBA"/>
</dbReference>
<dbReference type="InterPro" id="IPR053134">
    <property type="entry name" value="RNA-dir_DNA_polymerase"/>
</dbReference>
<dbReference type="Gene3D" id="3.10.10.10">
    <property type="entry name" value="HIV Type 1 Reverse Transcriptase, subunit A, domain 1"/>
    <property type="match status" value="1"/>
</dbReference>
<gene>
    <name evidence="2" type="ORF">AVEN_255221_1</name>
</gene>
<dbReference type="InterPro" id="IPR043502">
    <property type="entry name" value="DNA/RNA_pol_sf"/>
</dbReference>
<dbReference type="PANTHER" id="PTHR24559">
    <property type="entry name" value="TRANSPOSON TY3-I GAG-POL POLYPROTEIN"/>
    <property type="match status" value="1"/>
</dbReference>
<dbReference type="AlphaFoldDB" id="A0A4Y2BD85"/>
<accession>A0A4Y2BD85</accession>
<reference evidence="2 3" key="1">
    <citation type="journal article" date="2019" name="Sci. Rep.">
        <title>Orb-weaving spider Araneus ventricosus genome elucidates the spidroin gene catalogue.</title>
        <authorList>
            <person name="Kono N."/>
            <person name="Nakamura H."/>
            <person name="Ohtoshi R."/>
            <person name="Moran D.A.P."/>
            <person name="Shinohara A."/>
            <person name="Yoshida Y."/>
            <person name="Fujiwara M."/>
            <person name="Mori M."/>
            <person name="Tomita M."/>
            <person name="Arakawa K."/>
        </authorList>
    </citation>
    <scope>NUCLEOTIDE SEQUENCE [LARGE SCALE GENOMIC DNA]</scope>
</reference>
<proteinExistence type="predicted"/>
<feature type="region of interest" description="Disordered" evidence="1">
    <location>
        <begin position="1"/>
        <end position="39"/>
    </location>
</feature>
<protein>
    <submittedName>
        <fullName evidence="2">Uncharacterized protein</fullName>
    </submittedName>
</protein>
<evidence type="ECO:0000313" key="2">
    <source>
        <dbReference type="EMBL" id="GBL89084.1"/>
    </source>
</evidence>
<organism evidence="2 3">
    <name type="scientific">Araneus ventricosus</name>
    <name type="common">Orbweaver spider</name>
    <name type="synonym">Epeira ventricosa</name>
    <dbReference type="NCBI Taxonomy" id="182803"/>
    <lineage>
        <taxon>Eukaryota</taxon>
        <taxon>Metazoa</taxon>
        <taxon>Ecdysozoa</taxon>
        <taxon>Arthropoda</taxon>
        <taxon>Chelicerata</taxon>
        <taxon>Arachnida</taxon>
        <taxon>Araneae</taxon>
        <taxon>Araneomorphae</taxon>
        <taxon>Entelegynae</taxon>
        <taxon>Araneoidea</taxon>
        <taxon>Araneidae</taxon>
        <taxon>Araneus</taxon>
    </lineage>
</organism>
<dbReference type="PANTHER" id="PTHR24559:SF444">
    <property type="entry name" value="REVERSE TRANSCRIPTASE DOMAIN-CONTAINING PROTEIN"/>
    <property type="match status" value="1"/>
</dbReference>
<evidence type="ECO:0000313" key="3">
    <source>
        <dbReference type="Proteomes" id="UP000499080"/>
    </source>
</evidence>
<dbReference type="InterPro" id="IPR043128">
    <property type="entry name" value="Rev_trsase/Diguanyl_cyclase"/>
</dbReference>
<dbReference type="Gene3D" id="3.30.70.270">
    <property type="match status" value="1"/>
</dbReference>